<evidence type="ECO:0000256" key="3">
    <source>
        <dbReference type="ARBA" id="ARBA00022490"/>
    </source>
</evidence>
<feature type="non-terminal residue" evidence="8">
    <location>
        <position position="171"/>
    </location>
</feature>
<organism evidence="8">
    <name type="scientific">marine sediment metagenome</name>
    <dbReference type="NCBI Taxonomy" id="412755"/>
    <lineage>
        <taxon>unclassified sequences</taxon>
        <taxon>metagenomes</taxon>
        <taxon>ecological metagenomes</taxon>
    </lineage>
</organism>
<evidence type="ECO:0000259" key="7">
    <source>
        <dbReference type="Pfam" id="PF02562"/>
    </source>
</evidence>
<dbReference type="Gene3D" id="3.40.50.300">
    <property type="entry name" value="P-loop containing nucleotide triphosphate hydrolases"/>
    <property type="match status" value="1"/>
</dbReference>
<gene>
    <name evidence="8" type="ORF">S01H4_01490</name>
</gene>
<keyword evidence="5" id="KW-0067">ATP-binding</keyword>
<accession>X1BBP2</accession>
<comment type="caution">
    <text evidence="8">The sequence shown here is derived from an EMBL/GenBank/DDBJ whole genome shotgun (WGS) entry which is preliminary data.</text>
</comment>
<sequence length="171" mass="18956">MIKFKKELKVEFKEGKSVVDLWGKSDVYLDMIENNFEVELFSLGNEISISGKKKNVNLASDLIKELILQINDDQNLTPESVSYTIESIKVGEEILPHKFISDTIVVGRGKVVRPKTSGQKKYIDAIKKNTVVFAIGPAGTGKTYLAMAMAINALMNKSIGRIILVRPVVEA</sequence>
<evidence type="ECO:0000256" key="5">
    <source>
        <dbReference type="ARBA" id="ARBA00022840"/>
    </source>
</evidence>
<dbReference type="InterPro" id="IPR051451">
    <property type="entry name" value="PhoH2-like"/>
</dbReference>
<dbReference type="EMBL" id="BART01000273">
    <property type="protein sequence ID" value="GAG69401.1"/>
    <property type="molecule type" value="Genomic_DNA"/>
</dbReference>
<dbReference type="GO" id="GO:0005829">
    <property type="term" value="C:cytosol"/>
    <property type="evidence" value="ECO:0007669"/>
    <property type="project" value="TreeGrafter"/>
</dbReference>
<dbReference type="SUPFAM" id="SSF52540">
    <property type="entry name" value="P-loop containing nucleoside triphosphate hydrolases"/>
    <property type="match status" value="1"/>
</dbReference>
<evidence type="ECO:0000256" key="4">
    <source>
        <dbReference type="ARBA" id="ARBA00022741"/>
    </source>
</evidence>
<dbReference type="InterPro" id="IPR027417">
    <property type="entry name" value="P-loop_NTPase"/>
</dbReference>
<name>X1BBP2_9ZZZZ</name>
<dbReference type="AlphaFoldDB" id="X1BBP2"/>
<evidence type="ECO:0000313" key="8">
    <source>
        <dbReference type="EMBL" id="GAG69401.1"/>
    </source>
</evidence>
<comment type="subcellular location">
    <subcellularLocation>
        <location evidence="1">Cytoplasm</location>
    </subcellularLocation>
</comment>
<keyword evidence="3" id="KW-0963">Cytoplasm</keyword>
<dbReference type="InterPro" id="IPR003714">
    <property type="entry name" value="PhoH"/>
</dbReference>
<protein>
    <recommendedName>
        <fullName evidence="6">PhoH-like protein</fullName>
    </recommendedName>
</protein>
<dbReference type="Pfam" id="PF02562">
    <property type="entry name" value="PhoH"/>
    <property type="match status" value="1"/>
</dbReference>
<keyword evidence="4" id="KW-0547">Nucleotide-binding</keyword>
<feature type="domain" description="PhoH-like protein" evidence="7">
    <location>
        <begin position="112"/>
        <end position="171"/>
    </location>
</feature>
<evidence type="ECO:0000256" key="6">
    <source>
        <dbReference type="ARBA" id="ARBA00039970"/>
    </source>
</evidence>
<comment type="similarity">
    <text evidence="2">Belongs to the PhoH family.</text>
</comment>
<dbReference type="PANTHER" id="PTHR30473:SF1">
    <property type="entry name" value="PHOH-LIKE PROTEIN"/>
    <property type="match status" value="1"/>
</dbReference>
<reference evidence="8" key="1">
    <citation type="journal article" date="2014" name="Front. Microbiol.">
        <title>High frequency of phylogenetically diverse reductive dehalogenase-homologous genes in deep subseafloor sedimentary metagenomes.</title>
        <authorList>
            <person name="Kawai M."/>
            <person name="Futagami T."/>
            <person name="Toyoda A."/>
            <person name="Takaki Y."/>
            <person name="Nishi S."/>
            <person name="Hori S."/>
            <person name="Arai W."/>
            <person name="Tsubouchi T."/>
            <person name="Morono Y."/>
            <person name="Uchiyama I."/>
            <person name="Ito T."/>
            <person name="Fujiyama A."/>
            <person name="Inagaki F."/>
            <person name="Takami H."/>
        </authorList>
    </citation>
    <scope>NUCLEOTIDE SEQUENCE</scope>
    <source>
        <strain evidence="8">Expedition CK06-06</strain>
    </source>
</reference>
<proteinExistence type="inferred from homology"/>
<evidence type="ECO:0000256" key="1">
    <source>
        <dbReference type="ARBA" id="ARBA00004496"/>
    </source>
</evidence>
<dbReference type="PANTHER" id="PTHR30473">
    <property type="entry name" value="PROTEIN PHOH"/>
    <property type="match status" value="1"/>
</dbReference>
<dbReference type="GO" id="GO:0005524">
    <property type="term" value="F:ATP binding"/>
    <property type="evidence" value="ECO:0007669"/>
    <property type="project" value="UniProtKB-KW"/>
</dbReference>
<evidence type="ECO:0000256" key="2">
    <source>
        <dbReference type="ARBA" id="ARBA00010393"/>
    </source>
</evidence>